<dbReference type="Gene3D" id="1.10.510.10">
    <property type="entry name" value="Transferase(Phosphotransferase) domain 1"/>
    <property type="match status" value="1"/>
</dbReference>
<gene>
    <name evidence="12" type="ORF">G7Z17_g1257</name>
</gene>
<proteinExistence type="predicted"/>
<comment type="catalytic activity">
    <reaction evidence="8">
        <text>L-seryl-[protein] + ATP = O-phospho-L-seryl-[protein] + ADP + H(+)</text>
        <dbReference type="Rhea" id="RHEA:17989"/>
        <dbReference type="Rhea" id="RHEA-COMP:9863"/>
        <dbReference type="Rhea" id="RHEA-COMP:11604"/>
        <dbReference type="ChEBI" id="CHEBI:15378"/>
        <dbReference type="ChEBI" id="CHEBI:29999"/>
        <dbReference type="ChEBI" id="CHEBI:30616"/>
        <dbReference type="ChEBI" id="CHEBI:83421"/>
        <dbReference type="ChEBI" id="CHEBI:456216"/>
        <dbReference type="EC" id="2.7.11.1"/>
    </reaction>
</comment>
<evidence type="ECO:0000313" key="13">
    <source>
        <dbReference type="Proteomes" id="UP000722485"/>
    </source>
</evidence>
<dbReference type="PROSITE" id="PS50011">
    <property type="entry name" value="PROTEIN_KINASE_DOM"/>
    <property type="match status" value="1"/>
</dbReference>
<keyword evidence="2" id="KW-0723">Serine/threonine-protein kinase</keyword>
<feature type="binding site" evidence="9">
    <location>
        <position position="86"/>
    </location>
    <ligand>
        <name>ATP</name>
        <dbReference type="ChEBI" id="CHEBI:30616"/>
    </ligand>
</feature>
<evidence type="ECO:0000259" key="11">
    <source>
        <dbReference type="PROSITE" id="PS50011"/>
    </source>
</evidence>
<dbReference type="InterPro" id="IPR017441">
    <property type="entry name" value="Protein_kinase_ATP_BS"/>
</dbReference>
<keyword evidence="5" id="KW-0418">Kinase</keyword>
<dbReference type="GO" id="GO:0000245">
    <property type="term" value="P:spliceosomal complex assembly"/>
    <property type="evidence" value="ECO:0007669"/>
    <property type="project" value="TreeGrafter"/>
</dbReference>
<dbReference type="InterPro" id="IPR000719">
    <property type="entry name" value="Prot_kinase_dom"/>
</dbReference>
<dbReference type="EC" id="2.7.11.1" evidence="1"/>
<evidence type="ECO:0000256" key="9">
    <source>
        <dbReference type="PROSITE-ProRule" id="PRU10141"/>
    </source>
</evidence>
<keyword evidence="13" id="KW-1185">Reference proteome</keyword>
<dbReference type="GO" id="GO:0004674">
    <property type="term" value="F:protein serine/threonine kinase activity"/>
    <property type="evidence" value="ECO:0007669"/>
    <property type="project" value="UniProtKB-KW"/>
</dbReference>
<evidence type="ECO:0000256" key="4">
    <source>
        <dbReference type="ARBA" id="ARBA00022741"/>
    </source>
</evidence>
<keyword evidence="4 9" id="KW-0547">Nucleotide-binding</keyword>
<sequence length="445" mass="49744">MASSSPPQTPSSKVPKNPSDDRFEPSVFAAEWIEEYRPGGFHPIKFGDTMADGKFRVVRKLGDGSFSTVWLGVTDGASLPKYVAIKVMKAKQSISAAANELQVASVLATSDENTPKTTHVLLPLDHFTEQGPNGNHQCLLYEPMGVTVASGVHKIPQYRDKVRMMGERRRYPKWMVKTILKHTLLGLSSIHQRKVVHGDLQPGNLLFATRGLDLVDEAELVQSPGDTTDTIKRLDGKIDRWAPPYLALGQSLDKYADFTENMEIKISDLGAAFFQDLPPTKIVTPFALRAPEIILKQKVDEKIDIWSFGCLIYELITNTQLFPVAPDGEEENAEEDDDHFLALNDIIGDLSTNILLHWPRSGLWFGPHGERLNPRAELPRSSGSFNPELYVFDSLETLFKENKTDDIDEAESAVIIALIRQILNYEPSLRPTAEELLGNPWFHSQ</sequence>
<feature type="domain" description="Protein kinase" evidence="11">
    <location>
        <begin position="55"/>
        <end position="442"/>
    </location>
</feature>
<comment type="caution">
    <text evidence="12">The sequence shown here is derived from an EMBL/GenBank/DDBJ whole genome shotgun (WGS) entry which is preliminary data.</text>
</comment>
<reference evidence="12" key="1">
    <citation type="submission" date="2020-03" db="EMBL/GenBank/DDBJ databases">
        <title>Draft Genome Sequence of Cylindrodendrum hubeiense.</title>
        <authorList>
            <person name="Buettner E."/>
            <person name="Kellner H."/>
        </authorList>
    </citation>
    <scope>NUCLEOTIDE SEQUENCE</scope>
    <source>
        <strain evidence="12">IHI 201604</strain>
    </source>
</reference>
<evidence type="ECO:0000256" key="7">
    <source>
        <dbReference type="ARBA" id="ARBA00047899"/>
    </source>
</evidence>
<dbReference type="Pfam" id="PF00069">
    <property type="entry name" value="Pkinase"/>
    <property type="match status" value="2"/>
</dbReference>
<evidence type="ECO:0000256" key="8">
    <source>
        <dbReference type="ARBA" id="ARBA00048679"/>
    </source>
</evidence>
<protein>
    <recommendedName>
        <fullName evidence="1">non-specific serine/threonine protein kinase</fullName>
        <ecNumber evidence="1">2.7.11.1</ecNumber>
    </recommendedName>
</protein>
<dbReference type="PANTHER" id="PTHR47634:SF9">
    <property type="entry name" value="PROTEIN KINASE DOMAIN-CONTAINING PROTEIN-RELATED"/>
    <property type="match status" value="1"/>
</dbReference>
<organism evidence="12 13">
    <name type="scientific">Cylindrodendrum hubeiense</name>
    <dbReference type="NCBI Taxonomy" id="595255"/>
    <lineage>
        <taxon>Eukaryota</taxon>
        <taxon>Fungi</taxon>
        <taxon>Dikarya</taxon>
        <taxon>Ascomycota</taxon>
        <taxon>Pezizomycotina</taxon>
        <taxon>Sordariomycetes</taxon>
        <taxon>Hypocreomycetidae</taxon>
        <taxon>Hypocreales</taxon>
        <taxon>Nectriaceae</taxon>
        <taxon>Cylindrodendrum</taxon>
    </lineage>
</organism>
<evidence type="ECO:0000256" key="6">
    <source>
        <dbReference type="ARBA" id="ARBA00022840"/>
    </source>
</evidence>
<comment type="catalytic activity">
    <reaction evidence="7">
        <text>L-threonyl-[protein] + ATP = O-phospho-L-threonyl-[protein] + ADP + H(+)</text>
        <dbReference type="Rhea" id="RHEA:46608"/>
        <dbReference type="Rhea" id="RHEA-COMP:11060"/>
        <dbReference type="Rhea" id="RHEA-COMP:11605"/>
        <dbReference type="ChEBI" id="CHEBI:15378"/>
        <dbReference type="ChEBI" id="CHEBI:30013"/>
        <dbReference type="ChEBI" id="CHEBI:30616"/>
        <dbReference type="ChEBI" id="CHEBI:61977"/>
        <dbReference type="ChEBI" id="CHEBI:456216"/>
        <dbReference type="EC" id="2.7.11.1"/>
    </reaction>
</comment>
<dbReference type="SUPFAM" id="SSF56112">
    <property type="entry name" value="Protein kinase-like (PK-like)"/>
    <property type="match status" value="1"/>
</dbReference>
<name>A0A9P5HFB7_9HYPO</name>
<dbReference type="InterPro" id="IPR011009">
    <property type="entry name" value="Kinase-like_dom_sf"/>
</dbReference>
<evidence type="ECO:0000256" key="1">
    <source>
        <dbReference type="ARBA" id="ARBA00012513"/>
    </source>
</evidence>
<dbReference type="OrthoDB" id="5979581at2759"/>
<dbReference type="PROSITE" id="PS00107">
    <property type="entry name" value="PROTEIN_KINASE_ATP"/>
    <property type="match status" value="1"/>
</dbReference>
<accession>A0A9P5HFB7</accession>
<evidence type="ECO:0000256" key="3">
    <source>
        <dbReference type="ARBA" id="ARBA00022679"/>
    </source>
</evidence>
<evidence type="ECO:0000256" key="5">
    <source>
        <dbReference type="ARBA" id="ARBA00022777"/>
    </source>
</evidence>
<dbReference type="InterPro" id="IPR051334">
    <property type="entry name" value="SRPK"/>
</dbReference>
<keyword evidence="3" id="KW-0808">Transferase</keyword>
<feature type="compositionally biased region" description="Polar residues" evidence="10">
    <location>
        <begin position="1"/>
        <end position="14"/>
    </location>
</feature>
<dbReference type="Proteomes" id="UP000722485">
    <property type="component" value="Unassembled WGS sequence"/>
</dbReference>
<dbReference type="Gene3D" id="3.30.200.20">
    <property type="entry name" value="Phosphorylase Kinase, domain 1"/>
    <property type="match status" value="1"/>
</dbReference>
<dbReference type="GO" id="GO:0050684">
    <property type="term" value="P:regulation of mRNA processing"/>
    <property type="evidence" value="ECO:0007669"/>
    <property type="project" value="TreeGrafter"/>
</dbReference>
<evidence type="ECO:0000313" key="12">
    <source>
        <dbReference type="EMBL" id="KAF7556743.1"/>
    </source>
</evidence>
<dbReference type="GO" id="GO:0005524">
    <property type="term" value="F:ATP binding"/>
    <property type="evidence" value="ECO:0007669"/>
    <property type="project" value="UniProtKB-UniRule"/>
</dbReference>
<evidence type="ECO:0000256" key="10">
    <source>
        <dbReference type="SAM" id="MobiDB-lite"/>
    </source>
</evidence>
<keyword evidence="6 9" id="KW-0067">ATP-binding</keyword>
<dbReference type="PANTHER" id="PTHR47634">
    <property type="entry name" value="PROTEIN KINASE DOMAIN-CONTAINING PROTEIN-RELATED"/>
    <property type="match status" value="1"/>
</dbReference>
<feature type="region of interest" description="Disordered" evidence="10">
    <location>
        <begin position="1"/>
        <end position="23"/>
    </location>
</feature>
<dbReference type="EMBL" id="JAANBB010000010">
    <property type="protein sequence ID" value="KAF7556743.1"/>
    <property type="molecule type" value="Genomic_DNA"/>
</dbReference>
<dbReference type="AlphaFoldDB" id="A0A9P5HFB7"/>
<evidence type="ECO:0000256" key="2">
    <source>
        <dbReference type="ARBA" id="ARBA00022527"/>
    </source>
</evidence>